<gene>
    <name evidence="6" type="ORF">SAMN04488244_10166</name>
</gene>
<keyword evidence="1" id="KW-0805">Transcription regulation</keyword>
<keyword evidence="3" id="KW-0010">Activator</keyword>
<evidence type="ECO:0000256" key="3">
    <source>
        <dbReference type="ARBA" id="ARBA00023159"/>
    </source>
</evidence>
<accession>A0A1H5RQ82</accession>
<dbReference type="OrthoDB" id="9809338at2"/>
<evidence type="ECO:0000256" key="1">
    <source>
        <dbReference type="ARBA" id="ARBA00023015"/>
    </source>
</evidence>
<dbReference type="InterPro" id="IPR018062">
    <property type="entry name" value="HTH_AraC-typ_CS"/>
</dbReference>
<dbReference type="RefSeq" id="WP_103878329.1">
    <property type="nucleotide sequence ID" value="NZ_FNVG01000001.1"/>
</dbReference>
<dbReference type="EMBL" id="FNVG01000001">
    <property type="protein sequence ID" value="SEF40469.1"/>
    <property type="molecule type" value="Genomic_DNA"/>
</dbReference>
<keyword evidence="7" id="KW-1185">Reference proteome</keyword>
<keyword evidence="4" id="KW-0804">Transcription</keyword>
<sequence length="278" mass="31706">MESKIRDISQDYWTSRLTPYLTVRTTRDSTQGYKAHYHPELSIGIMLAGQTCLSLYSSNVLLNEGDVILIEPNMVHACNPVDNTPRSYRMLYIDNQWCCNALSKLFGYEVKSFRVDHILFSDQSRELGIENSVSMLINHESQHIASSIENSILDLLSRCCSPSIGDNNDDLAYKVRDLLLKDIENAPQLEAIANQLRYSQETLIRKFKRQFGITPKSFLSNYRVEKAKVLLKGGMEITDVANELGFFDQSQLHRTFVSYTASTPGQYQLIKSIIDNND</sequence>
<keyword evidence="2 6" id="KW-0238">DNA-binding</keyword>
<dbReference type="Pfam" id="PF02311">
    <property type="entry name" value="AraC_binding"/>
    <property type="match status" value="1"/>
</dbReference>
<name>A0A1H5RQ82_9VIBR</name>
<evidence type="ECO:0000313" key="6">
    <source>
        <dbReference type="EMBL" id="SEF40469.1"/>
    </source>
</evidence>
<evidence type="ECO:0000259" key="5">
    <source>
        <dbReference type="PROSITE" id="PS01124"/>
    </source>
</evidence>
<protein>
    <submittedName>
        <fullName evidence="6">AraC-type DNA-binding protein</fullName>
    </submittedName>
</protein>
<dbReference type="InterPro" id="IPR018060">
    <property type="entry name" value="HTH_AraC"/>
</dbReference>
<proteinExistence type="predicted"/>
<dbReference type="InterPro" id="IPR009057">
    <property type="entry name" value="Homeodomain-like_sf"/>
</dbReference>
<dbReference type="SMART" id="SM00342">
    <property type="entry name" value="HTH_ARAC"/>
    <property type="match status" value="1"/>
</dbReference>
<dbReference type="InterPro" id="IPR003313">
    <property type="entry name" value="AraC-bd"/>
</dbReference>
<reference evidence="7" key="1">
    <citation type="submission" date="2016-10" db="EMBL/GenBank/DDBJ databases">
        <authorList>
            <person name="Varghese N."/>
            <person name="Submissions S."/>
        </authorList>
    </citation>
    <scope>NUCLEOTIDE SEQUENCE [LARGE SCALE GENOMIC DNA]</scope>
    <source>
        <strain evidence="7">CGMCC 1.7062</strain>
    </source>
</reference>
<dbReference type="AlphaFoldDB" id="A0A1H5RQ82"/>
<dbReference type="InterPro" id="IPR014710">
    <property type="entry name" value="RmlC-like_jellyroll"/>
</dbReference>
<dbReference type="PANTHER" id="PTHR46796:SF2">
    <property type="entry name" value="TRANSCRIPTIONAL REGULATORY PROTEIN"/>
    <property type="match status" value="1"/>
</dbReference>
<evidence type="ECO:0000256" key="4">
    <source>
        <dbReference type="ARBA" id="ARBA00023163"/>
    </source>
</evidence>
<dbReference type="SUPFAM" id="SSF46689">
    <property type="entry name" value="Homeodomain-like"/>
    <property type="match status" value="2"/>
</dbReference>
<dbReference type="Pfam" id="PF12833">
    <property type="entry name" value="HTH_18"/>
    <property type="match status" value="1"/>
</dbReference>
<dbReference type="Gene3D" id="1.10.10.60">
    <property type="entry name" value="Homeodomain-like"/>
    <property type="match status" value="2"/>
</dbReference>
<dbReference type="PROSITE" id="PS01124">
    <property type="entry name" value="HTH_ARAC_FAMILY_2"/>
    <property type="match status" value="1"/>
</dbReference>
<dbReference type="PROSITE" id="PS00041">
    <property type="entry name" value="HTH_ARAC_FAMILY_1"/>
    <property type="match status" value="1"/>
</dbReference>
<dbReference type="Proteomes" id="UP000236721">
    <property type="component" value="Unassembled WGS sequence"/>
</dbReference>
<evidence type="ECO:0000256" key="2">
    <source>
        <dbReference type="ARBA" id="ARBA00023125"/>
    </source>
</evidence>
<organism evidence="6 7">
    <name type="scientific">Vibrio hangzhouensis</name>
    <dbReference type="NCBI Taxonomy" id="462991"/>
    <lineage>
        <taxon>Bacteria</taxon>
        <taxon>Pseudomonadati</taxon>
        <taxon>Pseudomonadota</taxon>
        <taxon>Gammaproteobacteria</taxon>
        <taxon>Vibrionales</taxon>
        <taxon>Vibrionaceae</taxon>
        <taxon>Vibrio</taxon>
    </lineage>
</organism>
<dbReference type="SUPFAM" id="SSF51215">
    <property type="entry name" value="Regulatory protein AraC"/>
    <property type="match status" value="1"/>
</dbReference>
<dbReference type="PANTHER" id="PTHR46796">
    <property type="entry name" value="HTH-TYPE TRANSCRIPTIONAL ACTIVATOR RHAS-RELATED"/>
    <property type="match status" value="1"/>
</dbReference>
<evidence type="ECO:0000313" key="7">
    <source>
        <dbReference type="Proteomes" id="UP000236721"/>
    </source>
</evidence>
<dbReference type="Gene3D" id="2.60.120.10">
    <property type="entry name" value="Jelly Rolls"/>
    <property type="match status" value="1"/>
</dbReference>
<dbReference type="InterPro" id="IPR037923">
    <property type="entry name" value="HTH-like"/>
</dbReference>
<feature type="domain" description="HTH araC/xylS-type" evidence="5">
    <location>
        <begin position="173"/>
        <end position="270"/>
    </location>
</feature>
<dbReference type="InterPro" id="IPR050204">
    <property type="entry name" value="AraC_XylS_family_regulators"/>
</dbReference>
<dbReference type="GO" id="GO:0043565">
    <property type="term" value="F:sequence-specific DNA binding"/>
    <property type="evidence" value="ECO:0007669"/>
    <property type="project" value="InterPro"/>
</dbReference>
<dbReference type="GO" id="GO:0003700">
    <property type="term" value="F:DNA-binding transcription factor activity"/>
    <property type="evidence" value="ECO:0007669"/>
    <property type="project" value="InterPro"/>
</dbReference>